<gene>
    <name evidence="7" type="ORF">ACFQ19_18915</name>
</gene>
<keyword evidence="2 4" id="KW-0808">Transferase</keyword>
<protein>
    <submittedName>
        <fullName evidence="7">FGGY-family carbohydrate kinase</fullName>
        <ecNumber evidence="7">2.7.1.-</ecNumber>
    </submittedName>
</protein>
<feature type="domain" description="Carbohydrate kinase FGGY N-terminal" evidence="5">
    <location>
        <begin position="4"/>
        <end position="246"/>
    </location>
</feature>
<evidence type="ECO:0000313" key="8">
    <source>
        <dbReference type="Proteomes" id="UP001597041"/>
    </source>
</evidence>
<dbReference type="RefSeq" id="WP_379594256.1">
    <property type="nucleotide sequence ID" value="NZ_JBHTKK010000035.1"/>
</dbReference>
<dbReference type="CDD" id="cd07805">
    <property type="entry name" value="ASKHA_NBD_FGGY_CvXK-like"/>
    <property type="match status" value="1"/>
</dbReference>
<evidence type="ECO:0000259" key="5">
    <source>
        <dbReference type="Pfam" id="PF00370"/>
    </source>
</evidence>
<keyword evidence="8" id="KW-1185">Reference proteome</keyword>
<dbReference type="GO" id="GO:0016301">
    <property type="term" value="F:kinase activity"/>
    <property type="evidence" value="ECO:0007669"/>
    <property type="project" value="UniProtKB-KW"/>
</dbReference>
<dbReference type="Proteomes" id="UP001597041">
    <property type="component" value="Unassembled WGS sequence"/>
</dbReference>
<evidence type="ECO:0000256" key="4">
    <source>
        <dbReference type="RuleBase" id="RU003733"/>
    </source>
</evidence>
<dbReference type="InterPro" id="IPR018485">
    <property type="entry name" value="FGGY_C"/>
</dbReference>
<organism evidence="7 8">
    <name type="scientific">Oceanobacillus locisalsi</name>
    <dbReference type="NCBI Taxonomy" id="546107"/>
    <lineage>
        <taxon>Bacteria</taxon>
        <taxon>Bacillati</taxon>
        <taxon>Bacillota</taxon>
        <taxon>Bacilli</taxon>
        <taxon>Bacillales</taxon>
        <taxon>Bacillaceae</taxon>
        <taxon>Oceanobacillus</taxon>
    </lineage>
</organism>
<feature type="domain" description="Carbohydrate kinase FGGY C-terminal" evidence="6">
    <location>
        <begin position="294"/>
        <end position="443"/>
    </location>
</feature>
<comment type="similarity">
    <text evidence="1 4">Belongs to the FGGY kinase family.</text>
</comment>
<dbReference type="InterPro" id="IPR043129">
    <property type="entry name" value="ATPase_NBD"/>
</dbReference>
<dbReference type="SUPFAM" id="SSF53067">
    <property type="entry name" value="Actin-like ATPase domain"/>
    <property type="match status" value="2"/>
</dbReference>
<dbReference type="InterPro" id="IPR050406">
    <property type="entry name" value="FGGY_Carb_Kinase"/>
</dbReference>
<evidence type="ECO:0000256" key="3">
    <source>
        <dbReference type="ARBA" id="ARBA00022777"/>
    </source>
</evidence>
<dbReference type="PANTHER" id="PTHR43095">
    <property type="entry name" value="SUGAR KINASE"/>
    <property type="match status" value="1"/>
</dbReference>
<dbReference type="InterPro" id="IPR018483">
    <property type="entry name" value="Carb_kinase_FGGY_CS"/>
</dbReference>
<name>A0ABW3NKK8_9BACI</name>
<dbReference type="EMBL" id="JBHTKK010000035">
    <property type="protein sequence ID" value="MFD1068071.1"/>
    <property type="molecule type" value="Genomic_DNA"/>
</dbReference>
<keyword evidence="3 4" id="KW-0418">Kinase</keyword>
<dbReference type="InterPro" id="IPR018484">
    <property type="entry name" value="FGGY_N"/>
</dbReference>
<reference evidence="8" key="1">
    <citation type="journal article" date="2019" name="Int. J. Syst. Evol. Microbiol.">
        <title>The Global Catalogue of Microorganisms (GCM) 10K type strain sequencing project: providing services to taxonomists for standard genome sequencing and annotation.</title>
        <authorList>
            <consortium name="The Broad Institute Genomics Platform"/>
            <consortium name="The Broad Institute Genome Sequencing Center for Infectious Disease"/>
            <person name="Wu L."/>
            <person name="Ma J."/>
        </authorList>
    </citation>
    <scope>NUCLEOTIDE SEQUENCE [LARGE SCALE GENOMIC DNA]</scope>
    <source>
        <strain evidence="8">CCUG 56608</strain>
    </source>
</reference>
<dbReference type="EC" id="2.7.1.-" evidence="7"/>
<accession>A0ABW3NKK8</accession>
<dbReference type="PROSITE" id="PS00445">
    <property type="entry name" value="FGGY_KINASES_2"/>
    <property type="match status" value="1"/>
</dbReference>
<sequence length="497" mass="55216">MKKYIAVFDIGTTAVKGVLIDQQAKIIGEYDTTVETYYGENGEVEQNPADWWEGMKEITQKWWSELNIEAKQVAAITFTGQMEDVISISPAYPNQRAMLYSDNRFGEEAAHIMKRFPNIQAETGNIIRSSTPLAKLLWMKNNKDEIMEHTQCFVFSSKDFSIYKLTNTFVTDPTTAATTGMMNLHTRAWMPEIMEAFGLDANKLPNLYDSGEIVGYVTQSAMEETGFLQHTPVLCGSGDAGATAMGAAAVQQGDTYFYLGTTGWTAMVQENMNHHIQGMFHLAHIVPHLTISIAPLLNAGNVHEWAVDTFASEGTEDKNSAFEALVKGASVGSNGLYFLPYIHGERFPVQDSDAKGAFWGIGPKTSKSDMARAVMEGICFSYKQLTDLIIDSGDKDFLTLMGGGSKSAAWCQILADMMGVSVRVPADSAYMPALGIAVPAFVQLGWAKHHDAVFEQFLVSTEDKIYKPNMFHHEIYEGMYETYLKMYPSLKGMYERK</sequence>
<dbReference type="Gene3D" id="3.30.420.40">
    <property type="match status" value="2"/>
</dbReference>
<dbReference type="PIRSF" id="PIRSF000538">
    <property type="entry name" value="GlpK"/>
    <property type="match status" value="1"/>
</dbReference>
<evidence type="ECO:0000256" key="1">
    <source>
        <dbReference type="ARBA" id="ARBA00009156"/>
    </source>
</evidence>
<proteinExistence type="inferred from homology"/>
<dbReference type="Pfam" id="PF00370">
    <property type="entry name" value="FGGY_N"/>
    <property type="match status" value="1"/>
</dbReference>
<evidence type="ECO:0000259" key="6">
    <source>
        <dbReference type="Pfam" id="PF02782"/>
    </source>
</evidence>
<comment type="caution">
    <text evidence="7">The sequence shown here is derived from an EMBL/GenBank/DDBJ whole genome shotgun (WGS) entry which is preliminary data.</text>
</comment>
<evidence type="ECO:0000256" key="2">
    <source>
        <dbReference type="ARBA" id="ARBA00022679"/>
    </source>
</evidence>
<evidence type="ECO:0000313" key="7">
    <source>
        <dbReference type="EMBL" id="MFD1068071.1"/>
    </source>
</evidence>
<dbReference type="InterPro" id="IPR000577">
    <property type="entry name" value="Carb_kinase_FGGY"/>
</dbReference>
<dbReference type="PANTHER" id="PTHR43095:SF5">
    <property type="entry name" value="XYLULOSE KINASE"/>
    <property type="match status" value="1"/>
</dbReference>
<dbReference type="Pfam" id="PF02782">
    <property type="entry name" value="FGGY_C"/>
    <property type="match status" value="1"/>
</dbReference>